<keyword evidence="1" id="KW-0472">Membrane</keyword>
<dbReference type="AlphaFoldDB" id="A0A9W8HXV9"/>
<proteinExistence type="predicted"/>
<evidence type="ECO:0000313" key="2">
    <source>
        <dbReference type="EMBL" id="KAJ2796684.1"/>
    </source>
</evidence>
<dbReference type="EMBL" id="JANBUO010001825">
    <property type="protein sequence ID" value="KAJ2796684.1"/>
    <property type="molecule type" value="Genomic_DNA"/>
</dbReference>
<name>A0A9W8HXV9_9FUNG</name>
<feature type="non-terminal residue" evidence="2">
    <location>
        <position position="1"/>
    </location>
</feature>
<dbReference type="OrthoDB" id="439943at2759"/>
<keyword evidence="1" id="KW-1133">Transmembrane helix</keyword>
<comment type="caution">
    <text evidence="2">The sequence shown here is derived from an EMBL/GenBank/DDBJ whole genome shotgun (WGS) entry which is preliminary data.</text>
</comment>
<accession>A0A9W8HXV9</accession>
<feature type="transmembrane region" description="Helical" evidence="1">
    <location>
        <begin position="336"/>
        <end position="354"/>
    </location>
</feature>
<dbReference type="Proteomes" id="UP001140094">
    <property type="component" value="Unassembled WGS sequence"/>
</dbReference>
<gene>
    <name evidence="2" type="ORF">H4R20_005451</name>
</gene>
<keyword evidence="1" id="KW-0812">Transmembrane</keyword>
<keyword evidence="3" id="KW-1185">Reference proteome</keyword>
<evidence type="ECO:0000313" key="3">
    <source>
        <dbReference type="Proteomes" id="UP001140094"/>
    </source>
</evidence>
<feature type="transmembrane region" description="Helical" evidence="1">
    <location>
        <begin position="378"/>
        <end position="399"/>
    </location>
</feature>
<protein>
    <submittedName>
        <fullName evidence="2">Uncharacterized protein</fullName>
    </submittedName>
</protein>
<sequence length="450" mass="52704">PRQGWTSGYVPVPPWMQPSATQVLSRLNLQKRPKRKDKYADVSVDPRLDNARRQYVQRTLELLERPIVANVKRTETVIKRWGLEYEPWWQDVLDSNERRKRQVRDPEQLAAQLGQGARELVGYRVVQVWICGSVMISLHRSPSEIISRVSRELTQRDAQLFATEALALVQGLVEHWVHATTERLSVLEHYMDKMDCDLTNPIRNLSVEAANWTPVIARCRKMSLALLRRCQVNELVLGQLCDATRGLWFPHLRGANKVDPAMQRPPLPPGRRLMIKDITGYGRNYQLGILHQQRSRTSDAHDLYKKAERRLSRLHKILLDRQRMRLLQTQKQIQRYFRILVTVELVFLPIELWYNLDNLNGITTPGELQPDESDDEDFWLTVLGIAVWAIAAIVLYALYAKFFERKHATLRVNNMMSMQRKHSRIRRQRYRRQQRQGGGWSSALRRIFGI</sequence>
<reference evidence="2" key="1">
    <citation type="submission" date="2022-07" db="EMBL/GenBank/DDBJ databases">
        <title>Phylogenomic reconstructions and comparative analyses of Kickxellomycotina fungi.</title>
        <authorList>
            <person name="Reynolds N.K."/>
            <person name="Stajich J.E."/>
            <person name="Barry K."/>
            <person name="Grigoriev I.V."/>
            <person name="Crous P."/>
            <person name="Smith M.E."/>
        </authorList>
    </citation>
    <scope>NUCLEOTIDE SEQUENCE</scope>
    <source>
        <strain evidence="2">NRRL 1565</strain>
    </source>
</reference>
<evidence type="ECO:0000256" key="1">
    <source>
        <dbReference type="SAM" id="Phobius"/>
    </source>
</evidence>
<organism evidence="2 3">
    <name type="scientific">Coemansia guatemalensis</name>
    <dbReference type="NCBI Taxonomy" id="2761395"/>
    <lineage>
        <taxon>Eukaryota</taxon>
        <taxon>Fungi</taxon>
        <taxon>Fungi incertae sedis</taxon>
        <taxon>Zoopagomycota</taxon>
        <taxon>Kickxellomycotina</taxon>
        <taxon>Kickxellomycetes</taxon>
        <taxon>Kickxellales</taxon>
        <taxon>Kickxellaceae</taxon>
        <taxon>Coemansia</taxon>
    </lineage>
</organism>